<evidence type="ECO:0000259" key="6">
    <source>
        <dbReference type="Pfam" id="PF02465"/>
    </source>
</evidence>
<evidence type="ECO:0000256" key="1">
    <source>
        <dbReference type="ARBA" id="ARBA00009764"/>
    </source>
</evidence>
<dbReference type="InterPro" id="IPR040026">
    <property type="entry name" value="FliD"/>
</dbReference>
<evidence type="ECO:0000256" key="4">
    <source>
        <dbReference type="ARBA" id="ARBA00023143"/>
    </source>
</evidence>
<comment type="caution">
    <text evidence="8">The sequence shown here is derived from an EMBL/GenBank/DDBJ whole genome shotgun (WGS) entry which is preliminary data.</text>
</comment>
<organism evidence="8 9">
    <name type="scientific">Paenibacillus elgii</name>
    <dbReference type="NCBI Taxonomy" id="189691"/>
    <lineage>
        <taxon>Bacteria</taxon>
        <taxon>Bacillati</taxon>
        <taxon>Bacillota</taxon>
        <taxon>Bacilli</taxon>
        <taxon>Bacillales</taxon>
        <taxon>Paenibacillaceae</taxon>
        <taxon>Paenibacillus</taxon>
    </lineage>
</organism>
<dbReference type="EMBL" id="LQRA01000110">
    <property type="protein sequence ID" value="KZE71723.1"/>
    <property type="molecule type" value="Genomic_DNA"/>
</dbReference>
<protein>
    <recommendedName>
        <fullName evidence="5">Flagellar hook-associated protein 2</fullName>
        <shortName evidence="5">HAP2</shortName>
    </recommendedName>
    <alternativeName>
        <fullName evidence="5">Flagellar cap protein</fullName>
    </alternativeName>
</protein>
<name>A0A163TFW0_9BACL</name>
<dbReference type="GO" id="GO:0005576">
    <property type="term" value="C:extracellular region"/>
    <property type="evidence" value="ECO:0007669"/>
    <property type="project" value="UniProtKB-SubCell"/>
</dbReference>
<evidence type="ECO:0000256" key="3">
    <source>
        <dbReference type="ARBA" id="ARBA00023054"/>
    </source>
</evidence>
<dbReference type="PANTHER" id="PTHR30288">
    <property type="entry name" value="FLAGELLAR CAP/ASSEMBLY PROTEIN FLID"/>
    <property type="match status" value="1"/>
</dbReference>
<dbReference type="GO" id="GO:0071973">
    <property type="term" value="P:bacterial-type flagellum-dependent cell motility"/>
    <property type="evidence" value="ECO:0007669"/>
    <property type="project" value="TreeGrafter"/>
</dbReference>
<keyword evidence="5" id="KW-0964">Secreted</keyword>
<dbReference type="OrthoDB" id="9776025at2"/>
<dbReference type="Pfam" id="PF02465">
    <property type="entry name" value="FliD_N"/>
    <property type="match status" value="1"/>
</dbReference>
<gene>
    <name evidence="8" type="ORF">AV654_05825</name>
</gene>
<keyword evidence="9" id="KW-1185">Reference proteome</keyword>
<comment type="similarity">
    <text evidence="1 5">Belongs to the FliD family.</text>
</comment>
<evidence type="ECO:0000313" key="8">
    <source>
        <dbReference type="EMBL" id="KZE71723.1"/>
    </source>
</evidence>
<evidence type="ECO:0000256" key="5">
    <source>
        <dbReference type="RuleBase" id="RU362066"/>
    </source>
</evidence>
<comment type="function">
    <text evidence="5">Required for morphogenesis and for the elongation of the flagellar filament by facilitating polymerization of the flagellin monomers at the tip of growing filament. Forms a capping structure, which prevents flagellin subunits (transported through the central channel of the flagellum) from leaking out without polymerization at the distal end.</text>
</comment>
<proteinExistence type="inferred from homology"/>
<dbReference type="PANTHER" id="PTHR30288:SF0">
    <property type="entry name" value="FLAGELLAR HOOK-ASSOCIATED PROTEIN 2"/>
    <property type="match status" value="1"/>
</dbReference>
<feature type="domain" description="Flagellar hook-associated protein 2 N-terminal" evidence="6">
    <location>
        <begin position="10"/>
        <end position="104"/>
    </location>
</feature>
<sequence length="592" mass="63872">MPMRIGGMSSGMDIDKMVKDLMKAERTPLSKINQQKTVNTWKMGLYREINTKLSGFKSVLGDMRLSGDWKATKAVSTHPAVTVSSDGSAAAKNHTVVVDRLASGAVKSSSSAMSGELIGKSLAATTAINNSNNKFEVAFNGNKKTITLTPNASYTPAALKDEINAQLSAAFGSSISVSLTGSGNDQLRFSGSGQIVLTDSAGSTALTSLGFPSGSQRSNRLDPGSAMGLSGKLVINGTSIALLPGDSLSNMIAKINTSPAGVSMSYDVTNDKVTFTSKGIGSTAKVDLTGTDNSILSGLKLADSNGVYGQDASVNIDGVQYFERSNTFTKDGITYTLNQTTAPSTVVNVSVTKDTDALYNKIVDFVSKYNELVEFMGKRLNEEKYRGFHPLSDDEKKDMKEADIKQWEEKAKSGLIRRDDIVYRALKTLRKITGESVEGIPKDYNSLDKIGISTMPFNPSKLEDNAKLKIDEKKLKMALADKPESVVALFTNNANDSALPPAEKMKQRGIAYRMYDEIGSSSNELIRKAGRAGAAEDDINSTLGAVNKTMERKIVALESKMKKKEDFYYAKFANMEKAIQKSNSNLSWLSRM</sequence>
<accession>A0A163TFW0</accession>
<dbReference type="InterPro" id="IPR003481">
    <property type="entry name" value="FliD_N"/>
</dbReference>
<evidence type="ECO:0000259" key="7">
    <source>
        <dbReference type="Pfam" id="PF07195"/>
    </source>
</evidence>
<dbReference type="RefSeq" id="WP_063188222.1">
    <property type="nucleotide sequence ID" value="NZ_LQRA01000110.1"/>
</dbReference>
<reference evidence="9" key="1">
    <citation type="submission" date="2016-01" db="EMBL/GenBank/DDBJ databases">
        <title>Draft genome of Chromobacterium sp. F49.</title>
        <authorList>
            <person name="Hong K.W."/>
        </authorList>
    </citation>
    <scope>NUCLEOTIDE SEQUENCE [LARGE SCALE GENOMIC DNA]</scope>
    <source>
        <strain evidence="9">M63</strain>
    </source>
</reference>
<dbReference type="Proteomes" id="UP000076563">
    <property type="component" value="Unassembled WGS sequence"/>
</dbReference>
<dbReference type="AlphaFoldDB" id="A0A163TFW0"/>
<feature type="domain" description="Flagellar hook-associated protein 2 C-terminal" evidence="7">
    <location>
        <begin position="309"/>
        <end position="583"/>
    </location>
</feature>
<comment type="subcellular location">
    <subcellularLocation>
        <location evidence="5">Secreted</location>
    </subcellularLocation>
    <subcellularLocation>
        <location evidence="5">Bacterial flagellum</location>
    </subcellularLocation>
</comment>
<keyword evidence="4 5" id="KW-0975">Bacterial flagellum</keyword>
<keyword evidence="3" id="KW-0175">Coiled coil</keyword>
<dbReference type="InterPro" id="IPR010809">
    <property type="entry name" value="FliD_C"/>
</dbReference>
<dbReference type="GO" id="GO:0009421">
    <property type="term" value="C:bacterial-type flagellum filament cap"/>
    <property type="evidence" value="ECO:0007669"/>
    <property type="project" value="InterPro"/>
</dbReference>
<dbReference type="GO" id="GO:0009424">
    <property type="term" value="C:bacterial-type flagellum hook"/>
    <property type="evidence" value="ECO:0007669"/>
    <property type="project" value="UniProtKB-UniRule"/>
</dbReference>
<dbReference type="GO" id="GO:0007155">
    <property type="term" value="P:cell adhesion"/>
    <property type="evidence" value="ECO:0007669"/>
    <property type="project" value="InterPro"/>
</dbReference>
<comment type="subunit">
    <text evidence="2 5">Homopentamer.</text>
</comment>
<evidence type="ECO:0000256" key="2">
    <source>
        <dbReference type="ARBA" id="ARBA00011255"/>
    </source>
</evidence>
<dbReference type="Pfam" id="PF07195">
    <property type="entry name" value="FliD_C"/>
    <property type="match status" value="1"/>
</dbReference>
<evidence type="ECO:0000313" key="9">
    <source>
        <dbReference type="Proteomes" id="UP000076563"/>
    </source>
</evidence>